<dbReference type="Proteomes" id="UP000317894">
    <property type="component" value="Unassembled WGS sequence"/>
</dbReference>
<keyword evidence="3" id="KW-0227">DNA damage</keyword>
<dbReference type="GO" id="GO:0097506">
    <property type="term" value="F:deaminated base DNA N-glycosylase activity"/>
    <property type="evidence" value="ECO:0007669"/>
    <property type="project" value="UniProtKB-ARBA"/>
</dbReference>
<name>A0A552UHZ8_9SPHN</name>
<dbReference type="GO" id="GO:0051539">
    <property type="term" value="F:4 iron, 4 sulfur cluster binding"/>
    <property type="evidence" value="ECO:0007669"/>
    <property type="project" value="UniProtKB-KW"/>
</dbReference>
<evidence type="ECO:0000313" key="10">
    <source>
        <dbReference type="Proteomes" id="UP000317894"/>
    </source>
</evidence>
<organism evidence="9 10">
    <name type="scientific">Glacieibacterium frigidum</name>
    <dbReference type="NCBI Taxonomy" id="2593303"/>
    <lineage>
        <taxon>Bacteria</taxon>
        <taxon>Pseudomonadati</taxon>
        <taxon>Pseudomonadota</taxon>
        <taxon>Alphaproteobacteria</taxon>
        <taxon>Sphingomonadales</taxon>
        <taxon>Sphingosinicellaceae</taxon>
        <taxon>Glacieibacterium</taxon>
    </lineage>
</organism>
<evidence type="ECO:0000256" key="6">
    <source>
        <dbReference type="ARBA" id="ARBA00023014"/>
    </source>
</evidence>
<dbReference type="AlphaFoldDB" id="A0A552UHZ8"/>
<dbReference type="PANTHER" id="PTHR33693">
    <property type="entry name" value="TYPE-5 URACIL-DNA GLYCOSYLASE"/>
    <property type="match status" value="1"/>
</dbReference>
<evidence type="ECO:0000259" key="8">
    <source>
        <dbReference type="SMART" id="SM00986"/>
    </source>
</evidence>
<evidence type="ECO:0000313" key="9">
    <source>
        <dbReference type="EMBL" id="TRW17842.1"/>
    </source>
</evidence>
<dbReference type="CDD" id="cd10030">
    <property type="entry name" value="UDG-F4_TTUDGA_SPO1dp_like"/>
    <property type="match status" value="1"/>
</dbReference>
<comment type="caution">
    <text evidence="9">The sequence shown here is derived from an EMBL/GenBank/DDBJ whole genome shotgun (WGS) entry which is preliminary data.</text>
</comment>
<dbReference type="SMART" id="SM00986">
    <property type="entry name" value="UDG"/>
    <property type="match status" value="1"/>
</dbReference>
<evidence type="ECO:0000256" key="2">
    <source>
        <dbReference type="ARBA" id="ARBA00022723"/>
    </source>
</evidence>
<evidence type="ECO:0000256" key="7">
    <source>
        <dbReference type="ARBA" id="ARBA00023204"/>
    </source>
</evidence>
<keyword evidence="1" id="KW-0004">4Fe-4S</keyword>
<dbReference type="SUPFAM" id="SSF52141">
    <property type="entry name" value="Uracil-DNA glycosylase-like"/>
    <property type="match status" value="1"/>
</dbReference>
<protein>
    <submittedName>
        <fullName evidence="9">Uracil-DNA glycosylase</fullName>
    </submittedName>
</protein>
<proteinExistence type="predicted"/>
<sequence length="252" mass="25623">MAVVSGALQIHSNAQALSALAWLVDAGVDTLVDDAPYAWLAPPAPVQAPPPPVAEPIMPCEAEAVVEARAAVVDADTLEALDAAVRAFDGCTLAAHGAPFFADGTPGSAVMLIGDAPSADGVIAGPAGLLLDRMLAAIGLSRESAYIANLVYWPTPGGRPPAAAEIAACAPFLARHIELAAPKVVLALGGAAAAALTGIDSGINRLRGKWQAGAHGVAVLPTFHPDHLLRQPAHKALAWHDLLTLKARLTDA</sequence>
<dbReference type="OrthoDB" id="5290748at2"/>
<keyword evidence="7" id="KW-0234">DNA repair</keyword>
<dbReference type="EMBL" id="VJWA01000001">
    <property type="protein sequence ID" value="TRW17842.1"/>
    <property type="molecule type" value="Genomic_DNA"/>
</dbReference>
<gene>
    <name evidence="9" type="ORF">FMM06_06860</name>
</gene>
<dbReference type="InterPro" id="IPR051536">
    <property type="entry name" value="UDG_Type-4/5"/>
</dbReference>
<dbReference type="InterPro" id="IPR036895">
    <property type="entry name" value="Uracil-DNA_glycosylase-like_sf"/>
</dbReference>
<feature type="domain" description="Uracil-DNA glycosylase-like" evidence="8">
    <location>
        <begin position="101"/>
        <end position="243"/>
    </location>
</feature>
<dbReference type="GO" id="GO:0046872">
    <property type="term" value="F:metal ion binding"/>
    <property type="evidence" value="ECO:0007669"/>
    <property type="project" value="UniProtKB-KW"/>
</dbReference>
<evidence type="ECO:0000256" key="4">
    <source>
        <dbReference type="ARBA" id="ARBA00022801"/>
    </source>
</evidence>
<dbReference type="Gene3D" id="3.40.470.10">
    <property type="entry name" value="Uracil-DNA glycosylase-like domain"/>
    <property type="match status" value="1"/>
</dbReference>
<keyword evidence="6" id="KW-0411">Iron-sulfur</keyword>
<reference evidence="9 10" key="1">
    <citation type="submission" date="2019-07" db="EMBL/GenBank/DDBJ databases">
        <title>Novel species isolated from glacier.</title>
        <authorList>
            <person name="Liu Q."/>
            <person name="Xin Y.-H."/>
        </authorList>
    </citation>
    <scope>NUCLEOTIDE SEQUENCE [LARGE SCALE GENOMIC DNA]</scope>
    <source>
        <strain evidence="9 10">LB1R16</strain>
    </source>
</reference>
<keyword evidence="5" id="KW-0408">Iron</keyword>
<evidence type="ECO:0000256" key="3">
    <source>
        <dbReference type="ARBA" id="ARBA00022763"/>
    </source>
</evidence>
<keyword evidence="2" id="KW-0479">Metal-binding</keyword>
<accession>A0A552UHZ8</accession>
<evidence type="ECO:0000256" key="5">
    <source>
        <dbReference type="ARBA" id="ARBA00023004"/>
    </source>
</evidence>
<keyword evidence="4" id="KW-0378">Hydrolase</keyword>
<dbReference type="Pfam" id="PF03167">
    <property type="entry name" value="UDG"/>
    <property type="match status" value="1"/>
</dbReference>
<keyword evidence="10" id="KW-1185">Reference proteome</keyword>
<dbReference type="SMART" id="SM00987">
    <property type="entry name" value="UreE_C"/>
    <property type="match status" value="1"/>
</dbReference>
<dbReference type="GO" id="GO:0006281">
    <property type="term" value="P:DNA repair"/>
    <property type="evidence" value="ECO:0007669"/>
    <property type="project" value="UniProtKB-KW"/>
</dbReference>
<dbReference type="PANTHER" id="PTHR33693:SF1">
    <property type="entry name" value="TYPE-4 URACIL-DNA GLYCOSYLASE"/>
    <property type="match status" value="1"/>
</dbReference>
<evidence type="ECO:0000256" key="1">
    <source>
        <dbReference type="ARBA" id="ARBA00022485"/>
    </source>
</evidence>
<dbReference type="InterPro" id="IPR005122">
    <property type="entry name" value="Uracil-DNA_glycosylase-like"/>
</dbReference>